<gene>
    <name evidence="7" type="primary">PRPF39_1</name>
    <name evidence="7" type="ORF">Ciccas_008162</name>
</gene>
<dbReference type="PANTHER" id="PTHR17204">
    <property type="entry name" value="PRE-MRNA PROCESSING PROTEIN PRP39-RELATED"/>
    <property type="match status" value="1"/>
</dbReference>
<evidence type="ECO:0000256" key="5">
    <source>
        <dbReference type="ARBA" id="ARBA00023242"/>
    </source>
</evidence>
<keyword evidence="5" id="KW-0539">Nucleus</keyword>
<evidence type="ECO:0000256" key="4">
    <source>
        <dbReference type="ARBA" id="ARBA00023187"/>
    </source>
</evidence>
<evidence type="ECO:0000256" key="1">
    <source>
        <dbReference type="ARBA" id="ARBA00004123"/>
    </source>
</evidence>
<comment type="subcellular location">
    <subcellularLocation>
        <location evidence="1">Nucleus</location>
    </subcellularLocation>
</comment>
<dbReference type="SUPFAM" id="SSF48452">
    <property type="entry name" value="TPR-like"/>
    <property type="match status" value="2"/>
</dbReference>
<proteinExistence type="inferred from homology"/>
<evidence type="ECO:0000256" key="2">
    <source>
        <dbReference type="ARBA" id="ARBA00022664"/>
    </source>
</evidence>
<evidence type="ECO:0000313" key="7">
    <source>
        <dbReference type="EMBL" id="KAL3313234.1"/>
    </source>
</evidence>
<protein>
    <submittedName>
        <fullName evidence="7">PRP39 pre-mRNA processing factor 39</fullName>
    </submittedName>
</protein>
<evidence type="ECO:0000256" key="3">
    <source>
        <dbReference type="ARBA" id="ARBA00022737"/>
    </source>
</evidence>
<sequence>MSNFDKLLAKVTLNPYDFSTWTGLLELSDKHEDANKYREIFDQFLELFPYCYGYWKKYAELEKHKHSREEALKVYKRGIAAIPLSIDLWIAYIETFAETNQTQPDFEVKMRQLYEQAIDMAGLEFRSDPLWENYISWETSSNRLIEARNLYERLLAIPTQLYFQNWDSFKRLIEENSLKDLFSSEEIAPYHAKVDAKAAKAVEAGLYMGLLLPGDDEPDADTNQPRCYFISFEEEETLKQMIVNSREKIYQATYQQIMKRWYFEDKIRRPYFHVKLLDDVQVINWSEYLSFEIAELQRLNQMNESQKEQLYGSHAGSKRVRVLFERCVIACALYEHIWIRYAKYLETQENDVESAFRVFFRAANIHLRNKPTVFLHWALFLDRHPELLTRKDLVPMQGHRDMVGWPIMPIQKEANLGLNPNQNVYPGKSLDLMTALEKRVPNSALVCSRRCDFMRRSGASLTELVMVLRSGINRLRYSATEQYKRAYEVRGTSASISAQKFLHLSQQTRAGAAFLACKLARLFLHLVPPQEGIPKWKLLLETAYKPTTQPPP</sequence>
<keyword evidence="2" id="KW-0507">mRNA processing</keyword>
<name>A0ABD2Q0V4_9PLAT</name>
<evidence type="ECO:0000256" key="6">
    <source>
        <dbReference type="ARBA" id="ARBA00038019"/>
    </source>
</evidence>
<dbReference type="InterPro" id="IPR059164">
    <property type="entry name" value="HAT_PRP39_C"/>
</dbReference>
<dbReference type="Pfam" id="PF23241">
    <property type="entry name" value="HAT_PRP39_C"/>
    <property type="match status" value="1"/>
</dbReference>
<dbReference type="GO" id="GO:0005634">
    <property type="term" value="C:nucleus"/>
    <property type="evidence" value="ECO:0007669"/>
    <property type="project" value="UniProtKB-SubCell"/>
</dbReference>
<dbReference type="GO" id="GO:0008380">
    <property type="term" value="P:RNA splicing"/>
    <property type="evidence" value="ECO:0007669"/>
    <property type="project" value="UniProtKB-KW"/>
</dbReference>
<dbReference type="InterPro" id="IPR003107">
    <property type="entry name" value="HAT"/>
</dbReference>
<dbReference type="AlphaFoldDB" id="A0ABD2Q0V4"/>
<dbReference type="Gene3D" id="1.25.40.10">
    <property type="entry name" value="Tetratricopeptide repeat domain"/>
    <property type="match status" value="2"/>
</dbReference>
<keyword evidence="8" id="KW-1185">Reference proteome</keyword>
<organism evidence="7 8">
    <name type="scientific">Cichlidogyrus casuarinus</name>
    <dbReference type="NCBI Taxonomy" id="1844966"/>
    <lineage>
        <taxon>Eukaryota</taxon>
        <taxon>Metazoa</taxon>
        <taxon>Spiralia</taxon>
        <taxon>Lophotrochozoa</taxon>
        <taxon>Platyhelminthes</taxon>
        <taxon>Monogenea</taxon>
        <taxon>Monopisthocotylea</taxon>
        <taxon>Dactylogyridea</taxon>
        <taxon>Ancyrocephalidae</taxon>
        <taxon>Cichlidogyrus</taxon>
    </lineage>
</organism>
<accession>A0ABD2Q0V4</accession>
<dbReference type="PANTHER" id="PTHR17204:SF5">
    <property type="entry name" value="PRE-MRNA-PROCESSING FACTOR 39"/>
    <property type="match status" value="1"/>
</dbReference>
<evidence type="ECO:0000313" key="8">
    <source>
        <dbReference type="Proteomes" id="UP001626550"/>
    </source>
</evidence>
<keyword evidence="3" id="KW-0677">Repeat</keyword>
<comment type="caution">
    <text evidence="7">The sequence shown here is derived from an EMBL/GenBank/DDBJ whole genome shotgun (WGS) entry which is preliminary data.</text>
</comment>
<dbReference type="SMART" id="SM00386">
    <property type="entry name" value="HAT"/>
    <property type="match status" value="6"/>
</dbReference>
<dbReference type="FunFam" id="1.25.40.10:FF:000091">
    <property type="entry name" value="Pre-mRNA-processing factor 39"/>
    <property type="match status" value="1"/>
</dbReference>
<comment type="similarity">
    <text evidence="6">Belongs to the PRP39 family.</text>
</comment>
<dbReference type="Pfam" id="PF23240">
    <property type="entry name" value="HAT_PRP39_N"/>
    <property type="match status" value="1"/>
</dbReference>
<keyword evidence="4" id="KW-0508">mRNA splicing</keyword>
<dbReference type="Proteomes" id="UP001626550">
    <property type="component" value="Unassembled WGS sequence"/>
</dbReference>
<dbReference type="EMBL" id="JBJKFK010001382">
    <property type="protein sequence ID" value="KAL3313234.1"/>
    <property type="molecule type" value="Genomic_DNA"/>
</dbReference>
<dbReference type="GO" id="GO:0006397">
    <property type="term" value="P:mRNA processing"/>
    <property type="evidence" value="ECO:0007669"/>
    <property type="project" value="UniProtKB-KW"/>
</dbReference>
<reference evidence="7 8" key="1">
    <citation type="submission" date="2024-11" db="EMBL/GenBank/DDBJ databases">
        <title>Adaptive evolution of stress response genes in parasites aligns with host niche diversity.</title>
        <authorList>
            <person name="Hahn C."/>
            <person name="Resl P."/>
        </authorList>
    </citation>
    <scope>NUCLEOTIDE SEQUENCE [LARGE SCALE GENOMIC DNA]</scope>
    <source>
        <strain evidence="7">EGGRZ-B1_66</strain>
        <tissue evidence="7">Body</tissue>
    </source>
</reference>
<feature type="non-terminal residue" evidence="7">
    <location>
        <position position="552"/>
    </location>
</feature>
<dbReference type="InterPro" id="IPR011990">
    <property type="entry name" value="TPR-like_helical_dom_sf"/>
</dbReference>